<keyword evidence="3" id="KW-0808">Transferase</keyword>
<keyword evidence="1" id="KW-1133">Transmembrane helix</keyword>
<dbReference type="CDD" id="cd04179">
    <property type="entry name" value="DPM_DPG-synthase_like"/>
    <property type="match status" value="1"/>
</dbReference>
<dbReference type="RefSeq" id="WP_116685440.1">
    <property type="nucleotide sequence ID" value="NZ_CAWNYD010000001.1"/>
</dbReference>
<dbReference type="PANTHER" id="PTHR48090">
    <property type="entry name" value="UNDECAPRENYL-PHOSPHATE 4-DEOXY-4-FORMAMIDO-L-ARABINOSE TRANSFERASE-RELATED"/>
    <property type="match status" value="1"/>
</dbReference>
<evidence type="ECO:0000313" key="3">
    <source>
        <dbReference type="EMBL" id="PVZ71851.1"/>
    </source>
</evidence>
<proteinExistence type="predicted"/>
<dbReference type="OrthoDB" id="9808633at2"/>
<evidence type="ECO:0000313" key="4">
    <source>
        <dbReference type="Proteomes" id="UP000244906"/>
    </source>
</evidence>
<keyword evidence="4" id="KW-1185">Reference proteome</keyword>
<dbReference type="InterPro" id="IPR050256">
    <property type="entry name" value="Glycosyltransferase_2"/>
</dbReference>
<dbReference type="InterPro" id="IPR001173">
    <property type="entry name" value="Glyco_trans_2-like"/>
</dbReference>
<dbReference type="SUPFAM" id="SSF53448">
    <property type="entry name" value="Nucleotide-diphospho-sugar transferases"/>
    <property type="match status" value="1"/>
</dbReference>
<feature type="domain" description="Glycosyltransferase 2-like" evidence="2">
    <location>
        <begin position="4"/>
        <end position="163"/>
    </location>
</feature>
<dbReference type="EMBL" id="QDDL01000001">
    <property type="protein sequence ID" value="PVZ71851.1"/>
    <property type="molecule type" value="Genomic_DNA"/>
</dbReference>
<gene>
    <name evidence="3" type="ORF">DC094_02160</name>
</gene>
<dbReference type="Pfam" id="PF00535">
    <property type="entry name" value="Glycos_transf_2"/>
    <property type="match status" value="1"/>
</dbReference>
<dbReference type="InterPro" id="IPR029044">
    <property type="entry name" value="Nucleotide-diphossugar_trans"/>
</dbReference>
<keyword evidence="1" id="KW-0472">Membrane</keyword>
<keyword evidence="1" id="KW-0812">Transmembrane</keyword>
<dbReference type="GO" id="GO:0016740">
    <property type="term" value="F:transferase activity"/>
    <property type="evidence" value="ECO:0007669"/>
    <property type="project" value="UniProtKB-KW"/>
</dbReference>
<reference evidence="3 4" key="1">
    <citation type="submission" date="2018-04" db="EMBL/GenBank/DDBJ databases">
        <title>Thalassorhabdus spongiae gen. nov., sp. nov., isolated from a marine sponge in South-West Iceland.</title>
        <authorList>
            <person name="Knobloch S."/>
            <person name="Daussin A."/>
            <person name="Johannsson R."/>
            <person name="Marteinsson V.T."/>
        </authorList>
    </citation>
    <scope>NUCLEOTIDE SEQUENCE [LARGE SCALE GENOMIC DNA]</scope>
    <source>
        <strain evidence="3 4">Hp12</strain>
    </source>
</reference>
<accession>A0A2V1GXF3</accession>
<dbReference type="AlphaFoldDB" id="A0A2V1GXF3"/>
<protein>
    <submittedName>
        <fullName evidence="3">Glycosyl transferase family 2</fullName>
    </submittedName>
</protein>
<dbReference type="Proteomes" id="UP000244906">
    <property type="component" value="Unassembled WGS sequence"/>
</dbReference>
<organism evidence="3 4">
    <name type="scientific">Pelagibaculum spongiae</name>
    <dbReference type="NCBI Taxonomy" id="2080658"/>
    <lineage>
        <taxon>Bacteria</taxon>
        <taxon>Pseudomonadati</taxon>
        <taxon>Pseudomonadota</taxon>
        <taxon>Gammaproteobacteria</taxon>
        <taxon>Oceanospirillales</taxon>
        <taxon>Pelagibaculum</taxon>
    </lineage>
</organism>
<evidence type="ECO:0000259" key="2">
    <source>
        <dbReference type="Pfam" id="PF00535"/>
    </source>
</evidence>
<feature type="transmembrane region" description="Helical" evidence="1">
    <location>
        <begin position="245"/>
        <end position="266"/>
    </location>
</feature>
<dbReference type="PANTHER" id="PTHR48090:SF7">
    <property type="entry name" value="RFBJ PROTEIN"/>
    <property type="match status" value="1"/>
</dbReference>
<sequence>MICLIIPCYKTRDQLPEVLKQVGPEIDSIILVDDACPENSVQHAMSIIADSRIQVIQHQQNKGVGGAVCSGIKAALKLNPKVIVRIDSDGQMNPRIIPRFIAPIIEGKADFTKGNRFWSLTMLEQMPKIRLFGNAGLSFLSKLSTGYWSVMDPNNGFFAIHSHVARRLELDKLEQRYFFESDLLFRLNTIRALVIDIPMKATYQGEPSSLNPISSIGEFSRKHCRNLFKRLGYNYFLRDFNIASIWMLSGIFLTGYGIVFGIIKWIQFSISGEFASNGTVMLSALPIILGFQLLLATLQQDIASEPRIPLHKVLPENGDAP</sequence>
<comment type="caution">
    <text evidence="3">The sequence shown here is derived from an EMBL/GenBank/DDBJ whole genome shotgun (WGS) entry which is preliminary data.</text>
</comment>
<evidence type="ECO:0000256" key="1">
    <source>
        <dbReference type="SAM" id="Phobius"/>
    </source>
</evidence>
<name>A0A2V1GXF3_9GAMM</name>
<dbReference type="Gene3D" id="3.90.550.10">
    <property type="entry name" value="Spore Coat Polysaccharide Biosynthesis Protein SpsA, Chain A"/>
    <property type="match status" value="1"/>
</dbReference>
<feature type="transmembrane region" description="Helical" evidence="1">
    <location>
        <begin position="278"/>
        <end position="298"/>
    </location>
</feature>